<dbReference type="EMBL" id="CP108482">
    <property type="protein sequence ID" value="WUS54376.1"/>
    <property type="molecule type" value="Genomic_DNA"/>
</dbReference>
<feature type="transmembrane region" description="Helical" evidence="2">
    <location>
        <begin position="20"/>
        <end position="40"/>
    </location>
</feature>
<evidence type="ECO:0000256" key="1">
    <source>
        <dbReference type="SAM" id="MobiDB-lite"/>
    </source>
</evidence>
<keyword evidence="2" id="KW-0812">Transmembrane</keyword>
<feature type="region of interest" description="Disordered" evidence="1">
    <location>
        <begin position="62"/>
        <end position="103"/>
    </location>
</feature>
<evidence type="ECO:0000313" key="4">
    <source>
        <dbReference type="Proteomes" id="UP001432014"/>
    </source>
</evidence>
<dbReference type="RefSeq" id="WP_329492988.1">
    <property type="nucleotide sequence ID" value="NZ_CP108460.1"/>
</dbReference>
<accession>A0ABZ1W0M0</accession>
<organism evidence="3 4">
    <name type="scientific">Kitasatospora herbaricolor</name>
    <dbReference type="NCBI Taxonomy" id="68217"/>
    <lineage>
        <taxon>Bacteria</taxon>
        <taxon>Bacillati</taxon>
        <taxon>Actinomycetota</taxon>
        <taxon>Actinomycetes</taxon>
        <taxon>Kitasatosporales</taxon>
        <taxon>Streptomycetaceae</taxon>
        <taxon>Kitasatospora</taxon>
    </lineage>
</organism>
<proteinExistence type="predicted"/>
<dbReference type="Proteomes" id="UP001432014">
    <property type="component" value="Chromosome"/>
</dbReference>
<keyword evidence="2" id="KW-0472">Membrane</keyword>
<evidence type="ECO:0000313" key="3">
    <source>
        <dbReference type="EMBL" id="WUS54376.1"/>
    </source>
</evidence>
<reference evidence="3 4" key="1">
    <citation type="submission" date="2022-10" db="EMBL/GenBank/DDBJ databases">
        <title>The complete genomes of actinobacterial strains from the NBC collection.</title>
        <authorList>
            <person name="Joergensen T.S."/>
            <person name="Alvarez Arevalo M."/>
            <person name="Sterndorff E.B."/>
            <person name="Faurdal D."/>
            <person name="Vuksanovic O."/>
            <person name="Mourched A.-S."/>
            <person name="Charusanti P."/>
            <person name="Shaw S."/>
            <person name="Blin K."/>
            <person name="Weber T."/>
        </authorList>
    </citation>
    <scope>NUCLEOTIDE SEQUENCE [LARGE SCALE GENOMIC DNA]</scope>
    <source>
        <strain evidence="3 4">NBC_01247</strain>
    </source>
</reference>
<gene>
    <name evidence="3" type="ORF">OG469_01945</name>
</gene>
<keyword evidence="4" id="KW-1185">Reference proteome</keyword>
<name>A0ABZ1W0M0_9ACTN</name>
<evidence type="ECO:0000256" key="2">
    <source>
        <dbReference type="SAM" id="Phobius"/>
    </source>
</evidence>
<sequence length="141" mass="15947">MRSALAAPAEPPNWSDILSSVASATAAVLTLGALVATIWLTQSAQRRSDALRHEDLSRAAQDRIEADQRAAQDRMEADQRLRDERDAADRRLREERADRDRHQARGWQATAALDLLRRISDLILQCDFVIYPTERSASRLR</sequence>
<protein>
    <submittedName>
        <fullName evidence="3">Uncharacterized protein</fullName>
    </submittedName>
</protein>
<keyword evidence="2" id="KW-1133">Transmembrane helix</keyword>